<accession>A0A7R8ATT8</accession>
<evidence type="ECO:0000313" key="2">
    <source>
        <dbReference type="EMBL" id="BCS29258.1"/>
    </source>
</evidence>
<feature type="region of interest" description="Disordered" evidence="1">
    <location>
        <begin position="139"/>
        <end position="158"/>
    </location>
</feature>
<keyword evidence="3" id="KW-1185">Reference proteome</keyword>
<evidence type="ECO:0000256" key="1">
    <source>
        <dbReference type="SAM" id="MobiDB-lite"/>
    </source>
</evidence>
<dbReference type="AlphaFoldDB" id="A0A7R8ATT8"/>
<protein>
    <submittedName>
        <fullName evidence="2">Uncharacterized protein</fullName>
    </submittedName>
</protein>
<dbReference type="Proteomes" id="UP000654913">
    <property type="component" value="Chromosome 7"/>
</dbReference>
<reference evidence="2" key="2">
    <citation type="submission" date="2021-02" db="EMBL/GenBank/DDBJ databases">
        <title>Aspergillus puulaauensis MK2 genome sequence.</title>
        <authorList>
            <person name="Futagami T."/>
            <person name="Mori K."/>
            <person name="Kadooka C."/>
            <person name="Tanaka T."/>
        </authorList>
    </citation>
    <scope>NUCLEOTIDE SEQUENCE</scope>
    <source>
        <strain evidence="2">MK2</strain>
    </source>
</reference>
<dbReference type="OrthoDB" id="42889at2759"/>
<name>A0A7R8ATT8_9EURO</name>
<dbReference type="EMBL" id="AP024449">
    <property type="protein sequence ID" value="BCS29258.1"/>
    <property type="molecule type" value="Genomic_DNA"/>
</dbReference>
<sequence>MGFGFCIPDNPHDRVTVQLGEMHPDTHQKLHQEIPAHWRSKAWNPAESYFYIRSPSHCDPGHSTTYGVPNLGCLRGTPPALVKSVYTILCEHAEQAAEAPENGVDESWIWASWVEVLLRQMQHALVGITRWDGHLPAAPLTAGGRRPWRPEGAGEDTG</sequence>
<dbReference type="GeneID" id="64979255"/>
<organism evidence="2 3">
    <name type="scientific">Aspergillus puulaauensis</name>
    <dbReference type="NCBI Taxonomy" id="1220207"/>
    <lineage>
        <taxon>Eukaryota</taxon>
        <taxon>Fungi</taxon>
        <taxon>Dikarya</taxon>
        <taxon>Ascomycota</taxon>
        <taxon>Pezizomycotina</taxon>
        <taxon>Eurotiomycetes</taxon>
        <taxon>Eurotiomycetidae</taxon>
        <taxon>Eurotiales</taxon>
        <taxon>Aspergillaceae</taxon>
        <taxon>Aspergillus</taxon>
    </lineage>
</organism>
<gene>
    <name evidence="2" type="ORF">APUU_70828S</name>
</gene>
<proteinExistence type="predicted"/>
<dbReference type="RefSeq" id="XP_041561444.1">
    <property type="nucleotide sequence ID" value="XM_041695744.1"/>
</dbReference>
<evidence type="ECO:0000313" key="3">
    <source>
        <dbReference type="Proteomes" id="UP000654913"/>
    </source>
</evidence>
<reference evidence="2" key="1">
    <citation type="submission" date="2021-01" db="EMBL/GenBank/DDBJ databases">
        <authorList>
            <consortium name="Aspergillus puulaauensis MK2 genome sequencing consortium"/>
            <person name="Kazuki M."/>
            <person name="Futagami T."/>
        </authorList>
    </citation>
    <scope>NUCLEOTIDE SEQUENCE</scope>
    <source>
        <strain evidence="2">MK2</strain>
    </source>
</reference>
<dbReference type="KEGG" id="apuu:APUU_70828S"/>